<feature type="compositionally biased region" description="Basic and acidic residues" evidence="9">
    <location>
        <begin position="1216"/>
        <end position="1241"/>
    </location>
</feature>
<dbReference type="Pfam" id="PF10250">
    <property type="entry name" value="O-FucT"/>
    <property type="match status" value="1"/>
</dbReference>
<evidence type="ECO:0000313" key="11">
    <source>
        <dbReference type="EMBL" id="KAK9039288.1"/>
    </source>
</evidence>
<feature type="compositionally biased region" description="Basic and acidic residues" evidence="9">
    <location>
        <begin position="1050"/>
        <end position="1073"/>
    </location>
</feature>
<protein>
    <recommendedName>
        <fullName evidence="7">O-fucosyltransferase family protein</fullName>
    </recommendedName>
</protein>
<feature type="region of interest" description="Disordered" evidence="9">
    <location>
        <begin position="959"/>
        <end position="1034"/>
    </location>
</feature>
<dbReference type="InterPro" id="IPR056888">
    <property type="entry name" value="NET2A-D/KIP1-like_dom"/>
</dbReference>
<comment type="similarity">
    <text evidence="1">Belongs to the glycosyltransferase GT106 family.</text>
</comment>
<keyword evidence="4 8" id="KW-0175">Coiled coil</keyword>
<evidence type="ECO:0000256" key="3">
    <source>
        <dbReference type="ARBA" id="ARBA00022679"/>
    </source>
</evidence>
<feature type="compositionally biased region" description="Basic and acidic residues" evidence="9">
    <location>
        <begin position="1081"/>
        <end position="1113"/>
    </location>
</feature>
<dbReference type="InterPro" id="IPR019378">
    <property type="entry name" value="GDP-Fuc_O-FucTrfase"/>
</dbReference>
<dbReference type="PANTHER" id="PTHR31631">
    <property type="entry name" value="PROTEIN NETWORKED 2D"/>
    <property type="match status" value="1"/>
</dbReference>
<dbReference type="Pfam" id="PF24918">
    <property type="entry name" value="NET2A_C"/>
    <property type="match status" value="1"/>
</dbReference>
<evidence type="ECO:0000256" key="8">
    <source>
        <dbReference type="SAM" id="Coils"/>
    </source>
</evidence>
<evidence type="ECO:0000256" key="7">
    <source>
        <dbReference type="ARBA" id="ARBA00030350"/>
    </source>
</evidence>
<feature type="compositionally biased region" description="Basic and acidic residues" evidence="9">
    <location>
        <begin position="1004"/>
        <end position="1028"/>
    </location>
</feature>
<keyword evidence="3" id="KW-0808">Transferase</keyword>
<feature type="coiled-coil region" evidence="8">
    <location>
        <begin position="671"/>
        <end position="726"/>
    </location>
</feature>
<dbReference type="InterPro" id="IPR011684">
    <property type="entry name" value="NAB"/>
</dbReference>
<evidence type="ECO:0000259" key="10">
    <source>
        <dbReference type="PROSITE" id="PS51774"/>
    </source>
</evidence>
<reference evidence="11 12" key="1">
    <citation type="journal article" date="2024" name="G3 (Bethesda)">
        <title>Genome assembly of Hibiscus sabdariffa L. provides insights into metabolisms of medicinal natural products.</title>
        <authorList>
            <person name="Kim T."/>
        </authorList>
    </citation>
    <scope>NUCLEOTIDE SEQUENCE [LARGE SCALE GENOMIC DNA]</scope>
    <source>
        <strain evidence="11">TK-2024</strain>
        <tissue evidence="11">Old leaves</tissue>
    </source>
</reference>
<dbReference type="EMBL" id="JBBPBN010000004">
    <property type="protein sequence ID" value="KAK9039288.1"/>
    <property type="molecule type" value="Genomic_DNA"/>
</dbReference>
<dbReference type="InterPro" id="IPR024709">
    <property type="entry name" value="FucosylTrfase_pln"/>
</dbReference>
<evidence type="ECO:0000313" key="12">
    <source>
        <dbReference type="Proteomes" id="UP001396334"/>
    </source>
</evidence>
<keyword evidence="12" id="KW-1185">Reference proteome</keyword>
<evidence type="ECO:0000256" key="2">
    <source>
        <dbReference type="ARBA" id="ARBA00022676"/>
    </source>
</evidence>
<organism evidence="11 12">
    <name type="scientific">Hibiscus sabdariffa</name>
    <name type="common">roselle</name>
    <dbReference type="NCBI Taxonomy" id="183260"/>
    <lineage>
        <taxon>Eukaryota</taxon>
        <taxon>Viridiplantae</taxon>
        <taxon>Streptophyta</taxon>
        <taxon>Embryophyta</taxon>
        <taxon>Tracheophyta</taxon>
        <taxon>Spermatophyta</taxon>
        <taxon>Magnoliopsida</taxon>
        <taxon>eudicotyledons</taxon>
        <taxon>Gunneridae</taxon>
        <taxon>Pentapetalae</taxon>
        <taxon>rosids</taxon>
        <taxon>malvids</taxon>
        <taxon>Malvales</taxon>
        <taxon>Malvaceae</taxon>
        <taxon>Malvoideae</taxon>
        <taxon>Hibiscus</taxon>
    </lineage>
</organism>
<gene>
    <name evidence="11" type="ORF">V6N11_014494</name>
</gene>
<feature type="compositionally biased region" description="Basic and acidic residues" evidence="9">
    <location>
        <begin position="965"/>
        <end position="994"/>
    </location>
</feature>
<feature type="compositionally biased region" description="Basic and acidic residues" evidence="9">
    <location>
        <begin position="1140"/>
        <end position="1194"/>
    </location>
</feature>
<evidence type="ECO:0000256" key="9">
    <source>
        <dbReference type="SAM" id="MobiDB-lite"/>
    </source>
</evidence>
<feature type="compositionally biased region" description="Basic and acidic residues" evidence="9">
    <location>
        <begin position="1340"/>
        <end position="1376"/>
    </location>
</feature>
<dbReference type="InterPro" id="IPR056889">
    <property type="entry name" value="NET2A-D/KIP1-like_C"/>
</dbReference>
<feature type="compositionally biased region" description="Basic and acidic residues" evidence="9">
    <location>
        <begin position="1307"/>
        <end position="1332"/>
    </location>
</feature>
<evidence type="ECO:0000256" key="1">
    <source>
        <dbReference type="ARBA" id="ARBA00007737"/>
    </source>
</evidence>
<sequence length="1769" mass="199952">MMRLNYQRHCCQPHRRAVSRLSVLLSPVIFLYLFTPFSHASPSKFSEWSVPKPRHLPLLRSALRRDFNGEQPVLWAPLADQGWRPCLASVNAPYCAAFPQKSEGYLQVFLDGGLNQQRMGICDAVAIAKMLNATLVIPHLEVNPVWQDSSSFMDIFDVDLFINVLKNDIPIIKELPEEFSWSTKEYYGTAIRATRIKRAPVHASANWYLENVLPLLQSYGIAAISPFSHRLTFDDLAGEIQQLRCNVNFKALVFVPHIRALGDALVHRLRYPRGQSQAISTDYLRETTDPNDEQKPQKFVVLHLRFDKDMAAHSACDFGGELRSQGRCPLTPEEIGLLLGALGFDNNTRLYLASHKVYGGEARISTLRELFPLMEDKKSLTSSEERFRTKGKASLLAAVDYYVGMHSDIFISASPGNMHNALVGHRSFENMKTIRPNMGLVGVHPHDVDDANVQTDRVLRRVPSGSGGRASKKTRATQSPACFTFANKLHRFPAARGFETMLQRAASNAYSWWWAGHIRTKQSKWMEQSLQDMEEKVTAVLKVIEEDGDSFAKRAEMYYKKRPELIEFVEEFYRAYRALAERYDHISKELQNANNTLASVCPEQAQFTMDDEEEDDSPTFSKKHPANSKGNVPDLLAKDLKGLITSATNKREPKRPTKAAANAVPKSGLTKANGLEEIHRLQKRILALQTEKEFVKGSYESRLAKYREIDDEIKRLQEKVYSLQDEFGEGRVIEDDDARTMMVATALQSCKETLTQMQEKQERSVLEAEVEMRKIKDAREKLDSLKNKFLLNEASQVQPSDGDKSGIVKEKSNILEQEVRDTTQKKKDMESLRQKIKEQFEIGLSESLTVTEMVEKVDELVNKVVSLENAISSQTALRQRLRAETDELQSQIQTLEGDKAILDDGKSDLKHKLMEMEDKFHGILDLNQNFQDHNNNLQTHFTEAHCNLDCLSEKVHSMNPDEEFEREKNSSVEVKSSKEEEIEGNDKMRMEVKAGQESVVANASERDNSPAEFKSTKESEEQERRNLDASDGFKNLQSAKQAMVLVSDSLSKEEDSVVKVAKESEEEREKLIHSDGYTKCGDAESEAREELKSERAEVKSKKESKEQERRLQSEKQAMVVVLDSSSEEEESVVKLALPKESVEEREKLIHSDGCTKGRDAESEAKEILKSERGDSPAEVKSTKESEEQKRRNLDANDGCKNLQSTKQAMIVVSDSSSKEEDSVVKLALPKESEEERGKFIHSDGCTKGGDAESEAREVLKSERDDSPAEVKSTKKSEEQNRRNLDANEGCKNLQSTKQAMVVVSDSSSKEEDPVVKLALPKESEVETEKLTHSDGSTKGWDAESEAREVLKSERDGSPAEVKSTNESEEQKRRNLDANDGCKNLQSAKQAMVVVSDSLSKEEDSMVKLALPKESEDEGEKIDHSDGCTNGGVAESEAREDMEERDSVKISTNEGAEDKVNKQAPLLTVVTLSEVESKEQEIGQEEEPDWKQLFSKGMGDREKTLLTEYTATLRKYKDKKKRLEEVEANNQNILFEIMLQLKELKSTNAMKDEEIRSLHQKLSLLQTSIGENNSTDNENPTVTKTSTQLSLQDEEVGPSLVSQSPTTSAIEEKFRMNIDALLEENLEFWFRFSTAFHEVQKFETGVKDLVAEVSKLAERQKQEESTAKNCTLKSDVRPLYKHLTEIQNELNLWVESSVLLKEELKKRFSSLCEIEEEITKALKASAEEDDFSFTSYQAVKFQGEILNMKQENNRVADELQAGHVVGLGFL</sequence>
<feature type="coiled-coil region" evidence="8">
    <location>
        <begin position="1505"/>
        <end position="1560"/>
    </location>
</feature>
<feature type="region of interest" description="Disordered" evidence="9">
    <location>
        <begin position="608"/>
        <end position="632"/>
    </location>
</feature>
<keyword evidence="2" id="KW-0328">Glycosyltransferase</keyword>
<feature type="region of interest" description="Disordered" evidence="9">
    <location>
        <begin position="1411"/>
        <end position="1453"/>
    </location>
</feature>
<dbReference type="CDD" id="cd11299">
    <property type="entry name" value="O-FucT_plant"/>
    <property type="match status" value="1"/>
</dbReference>
<accession>A0ABR2TP95</accession>
<feature type="compositionally biased region" description="Basic and acidic residues" evidence="9">
    <location>
        <begin position="1249"/>
        <end position="1285"/>
    </location>
</feature>
<feature type="coiled-coil region" evidence="8">
    <location>
        <begin position="812"/>
        <end position="898"/>
    </location>
</feature>
<dbReference type="Pfam" id="PF07765">
    <property type="entry name" value="KIP1"/>
    <property type="match status" value="1"/>
</dbReference>
<dbReference type="PROSITE" id="PS51774">
    <property type="entry name" value="NAB"/>
    <property type="match status" value="1"/>
</dbReference>
<evidence type="ECO:0000256" key="4">
    <source>
        <dbReference type="ARBA" id="ARBA00023054"/>
    </source>
</evidence>
<feature type="region of interest" description="Disordered" evidence="9">
    <location>
        <begin position="1568"/>
        <end position="1603"/>
    </location>
</feature>
<keyword evidence="5" id="KW-0294">Fucose metabolism</keyword>
<dbReference type="PANTHER" id="PTHR31631:SF0">
    <property type="entry name" value="PROTEIN NETWORKED 2D"/>
    <property type="match status" value="1"/>
</dbReference>
<evidence type="ECO:0000256" key="5">
    <source>
        <dbReference type="ARBA" id="ARBA00023253"/>
    </source>
</evidence>
<feature type="domain" description="NAB" evidence="10">
    <location>
        <begin position="510"/>
        <end position="590"/>
    </location>
</feature>
<dbReference type="Proteomes" id="UP001396334">
    <property type="component" value="Unassembled WGS sequence"/>
</dbReference>
<feature type="compositionally biased region" description="Polar residues" evidence="9">
    <location>
        <begin position="1568"/>
        <end position="1590"/>
    </location>
</feature>
<evidence type="ECO:0000256" key="6">
    <source>
        <dbReference type="ARBA" id="ARBA00023277"/>
    </source>
</evidence>
<dbReference type="Pfam" id="PF25014">
    <property type="entry name" value="NET2A"/>
    <property type="match status" value="1"/>
</dbReference>
<feature type="region of interest" description="Disordered" evidence="9">
    <location>
        <begin position="1048"/>
        <end position="1383"/>
    </location>
</feature>
<name>A0ABR2TP95_9ROSI</name>
<keyword evidence="6" id="KW-0119">Carbohydrate metabolism</keyword>
<comment type="caution">
    <text evidence="11">The sequence shown here is derived from an EMBL/GenBank/DDBJ whole genome shotgun (WGS) entry which is preliminary data.</text>
</comment>
<proteinExistence type="inferred from homology"/>